<dbReference type="InterPro" id="IPR007915">
    <property type="entry name" value="TMEM258/Ost5"/>
</dbReference>
<evidence type="ECO:0000313" key="10">
    <source>
        <dbReference type="Proteomes" id="UP000306102"/>
    </source>
</evidence>
<dbReference type="AlphaFoldDB" id="A0A4S4E8E3"/>
<evidence type="ECO:0000256" key="3">
    <source>
        <dbReference type="ARBA" id="ARBA00022692"/>
    </source>
</evidence>
<evidence type="ECO:0000259" key="8">
    <source>
        <dbReference type="Pfam" id="PF14383"/>
    </source>
</evidence>
<dbReference type="Pfam" id="PF05251">
    <property type="entry name" value="Ost5"/>
    <property type="match status" value="1"/>
</dbReference>
<dbReference type="Proteomes" id="UP000306102">
    <property type="component" value="Unassembled WGS sequence"/>
</dbReference>
<dbReference type="InterPro" id="IPR032795">
    <property type="entry name" value="DUF3741-assoc"/>
</dbReference>
<keyword evidence="10" id="KW-1185">Reference proteome</keyword>
<feature type="compositionally biased region" description="Basic and acidic residues" evidence="7">
    <location>
        <begin position="111"/>
        <end position="120"/>
    </location>
</feature>
<evidence type="ECO:0000256" key="6">
    <source>
        <dbReference type="RuleBase" id="RU367008"/>
    </source>
</evidence>
<dbReference type="GO" id="GO:0008250">
    <property type="term" value="C:oligosaccharyltransferase complex"/>
    <property type="evidence" value="ECO:0007669"/>
    <property type="project" value="UniProtKB-UniRule"/>
</dbReference>
<comment type="similarity">
    <text evidence="2 6">Belongs to the OST5 family.</text>
</comment>
<organism evidence="9 10">
    <name type="scientific">Camellia sinensis var. sinensis</name>
    <name type="common">China tea</name>
    <dbReference type="NCBI Taxonomy" id="542762"/>
    <lineage>
        <taxon>Eukaryota</taxon>
        <taxon>Viridiplantae</taxon>
        <taxon>Streptophyta</taxon>
        <taxon>Embryophyta</taxon>
        <taxon>Tracheophyta</taxon>
        <taxon>Spermatophyta</taxon>
        <taxon>Magnoliopsida</taxon>
        <taxon>eudicotyledons</taxon>
        <taxon>Gunneridae</taxon>
        <taxon>Pentapetalae</taxon>
        <taxon>asterids</taxon>
        <taxon>Ericales</taxon>
        <taxon>Theaceae</taxon>
        <taxon>Camellia</taxon>
    </lineage>
</organism>
<comment type="subunit">
    <text evidence="6">Component of the oligosaccharyltransferase (OST) complex.</text>
</comment>
<keyword evidence="4 6" id="KW-1133">Transmembrane helix</keyword>
<dbReference type="PANTHER" id="PTHR46634">
    <property type="entry name" value="M REDUCTASE II SUBUNIT GAMMA, PUTATIVE (DUF3741)-RELATED"/>
    <property type="match status" value="1"/>
</dbReference>
<dbReference type="GO" id="GO:0006487">
    <property type="term" value="P:protein N-linked glycosylation"/>
    <property type="evidence" value="ECO:0007669"/>
    <property type="project" value="UniProtKB-UniRule"/>
</dbReference>
<dbReference type="Pfam" id="PF14383">
    <property type="entry name" value="VARLMGL"/>
    <property type="match status" value="1"/>
</dbReference>
<dbReference type="STRING" id="542762.A0A4S4E8E3"/>
<reference evidence="9 10" key="1">
    <citation type="journal article" date="2018" name="Proc. Natl. Acad. Sci. U.S.A.">
        <title>Draft genome sequence of Camellia sinensis var. sinensis provides insights into the evolution of the tea genome and tea quality.</title>
        <authorList>
            <person name="Wei C."/>
            <person name="Yang H."/>
            <person name="Wang S."/>
            <person name="Zhao J."/>
            <person name="Liu C."/>
            <person name="Gao L."/>
            <person name="Xia E."/>
            <person name="Lu Y."/>
            <person name="Tai Y."/>
            <person name="She G."/>
            <person name="Sun J."/>
            <person name="Cao H."/>
            <person name="Tong W."/>
            <person name="Gao Q."/>
            <person name="Li Y."/>
            <person name="Deng W."/>
            <person name="Jiang X."/>
            <person name="Wang W."/>
            <person name="Chen Q."/>
            <person name="Zhang S."/>
            <person name="Li H."/>
            <person name="Wu J."/>
            <person name="Wang P."/>
            <person name="Li P."/>
            <person name="Shi C."/>
            <person name="Zheng F."/>
            <person name="Jian J."/>
            <person name="Huang B."/>
            <person name="Shan D."/>
            <person name="Shi M."/>
            <person name="Fang C."/>
            <person name="Yue Y."/>
            <person name="Li F."/>
            <person name="Li D."/>
            <person name="Wei S."/>
            <person name="Han B."/>
            <person name="Jiang C."/>
            <person name="Yin Y."/>
            <person name="Xia T."/>
            <person name="Zhang Z."/>
            <person name="Bennetzen J.L."/>
            <person name="Zhao S."/>
            <person name="Wan X."/>
        </authorList>
    </citation>
    <scope>NUCLEOTIDE SEQUENCE [LARGE SCALE GENOMIC DNA]</scope>
    <source>
        <strain evidence="10">cv. Shuchazao</strain>
        <tissue evidence="9">Leaf</tissue>
    </source>
</reference>
<comment type="subcellular location">
    <subcellularLocation>
        <location evidence="1 6">Membrane</location>
        <topology evidence="1 6">Multi-pass membrane protein</topology>
    </subcellularLocation>
</comment>
<comment type="function">
    <text evidence="6">Subunit of the oligosaccharyl transferase (OST) complex that catalyzes the initial transfer of a defined glycan (Glc(3)Man(9)GlcNAc(2) in eukaryotes) from the lipid carrier dolichol-pyrophosphate to an asparagine residue within an Asn-X-Ser/Thr consensus motif in nascent polypeptide chains, the first step in protein N-glycosylation. N-glycosylation occurs cotranslationally and the complex associates with the Sec61 complex at the channel-forming translocon complex that mediates protein translocation across the endoplasmic reticulum (ER). All subunits are required for a maximal enzyme activity.</text>
</comment>
<keyword evidence="5 6" id="KW-0472">Membrane</keyword>
<comment type="caution">
    <text evidence="6">Lacks conserved residue(s) required for the propagation of feature annotation.</text>
</comment>
<dbReference type="PANTHER" id="PTHR46634:SF3">
    <property type="entry name" value="M REDUCTASE II SUBUNIT GAMMA, PUTATIVE (DUF3741)-RELATED"/>
    <property type="match status" value="1"/>
</dbReference>
<dbReference type="EMBL" id="SDRB02006594">
    <property type="protein sequence ID" value="THG12360.1"/>
    <property type="molecule type" value="Genomic_DNA"/>
</dbReference>
<protein>
    <recommendedName>
        <fullName evidence="6">Dolichyl-diphosphooligosaccharide-protein glycosyltransferase subunit OST5</fullName>
    </recommendedName>
</protein>
<evidence type="ECO:0000256" key="5">
    <source>
        <dbReference type="ARBA" id="ARBA00023136"/>
    </source>
</evidence>
<evidence type="ECO:0000256" key="7">
    <source>
        <dbReference type="SAM" id="MobiDB-lite"/>
    </source>
</evidence>
<comment type="caution">
    <text evidence="9">The sequence shown here is derived from an EMBL/GenBank/DDBJ whole genome shotgun (WGS) entry which is preliminary data.</text>
</comment>
<evidence type="ECO:0000256" key="2">
    <source>
        <dbReference type="ARBA" id="ARBA00009825"/>
    </source>
</evidence>
<proteinExistence type="inferred from homology"/>
<feature type="domain" description="DUF3741" evidence="8">
    <location>
        <begin position="117"/>
        <end position="136"/>
    </location>
</feature>
<accession>A0A4S4E8E3</accession>
<feature type="transmembrane region" description="Helical" evidence="6">
    <location>
        <begin position="35"/>
        <end position="57"/>
    </location>
</feature>
<evidence type="ECO:0000256" key="1">
    <source>
        <dbReference type="ARBA" id="ARBA00004141"/>
    </source>
</evidence>
<gene>
    <name evidence="9" type="ORF">TEA_001022</name>
</gene>
<sequence>MMEEWIKIEVGRGIGIEEVDAVESVKPISSPVPDAWYPTLSVLMLSIGLVITAAFFMKQADSKTKKSIKLASNHSSYNGGTTEEDLFSCELWSSSSRRVTGTPIKKLLAEEMSKETESKRQPPSVIARLMGLDGLPP</sequence>
<name>A0A4S4E8E3_CAMSN</name>
<keyword evidence="3 6" id="KW-0812">Transmembrane</keyword>
<feature type="region of interest" description="Disordered" evidence="7">
    <location>
        <begin position="111"/>
        <end position="137"/>
    </location>
</feature>
<evidence type="ECO:0000256" key="4">
    <source>
        <dbReference type="ARBA" id="ARBA00022989"/>
    </source>
</evidence>
<evidence type="ECO:0000313" key="9">
    <source>
        <dbReference type="EMBL" id="THG12360.1"/>
    </source>
</evidence>